<name>A0A843WEI9_COLES</name>
<gene>
    <name evidence="15" type="ORF">Taro_039026</name>
</gene>
<evidence type="ECO:0000256" key="2">
    <source>
        <dbReference type="ARBA" id="ARBA00007845"/>
    </source>
</evidence>
<dbReference type="GO" id="GO:0006281">
    <property type="term" value="P:DNA repair"/>
    <property type="evidence" value="ECO:0007669"/>
    <property type="project" value="UniProtKB-KW"/>
</dbReference>
<dbReference type="PROSITE" id="PS51050">
    <property type="entry name" value="ZF_CW"/>
    <property type="match status" value="1"/>
</dbReference>
<evidence type="ECO:0000256" key="1">
    <source>
        <dbReference type="ARBA" id="ARBA00004123"/>
    </source>
</evidence>
<dbReference type="OrthoDB" id="757982at2759"/>
<keyword evidence="8" id="KW-0862">Zinc</keyword>
<protein>
    <recommendedName>
        <fullName evidence="14">CW-type domain-containing protein</fullName>
    </recommendedName>
</protein>
<keyword evidence="16" id="KW-1185">Reference proteome</keyword>
<accession>A0A843WEI9</accession>
<dbReference type="PANTHER" id="PTHR23336">
    <property type="entry name" value="ZINC FINGER CW-TYPE COILED-COIL DOMAIN PROTEIN 3"/>
    <property type="match status" value="1"/>
</dbReference>
<keyword evidence="9" id="KW-0175">Coiled coil</keyword>
<keyword evidence="4" id="KW-0479">Metal-binding</keyword>
<comment type="similarity">
    <text evidence="2">Belongs to the MORC ATPase protein family.</text>
</comment>
<feature type="region of interest" description="Disordered" evidence="13">
    <location>
        <begin position="576"/>
        <end position="595"/>
    </location>
</feature>
<dbReference type="Pfam" id="PF13589">
    <property type="entry name" value="HATPase_c_3"/>
    <property type="match status" value="1"/>
</dbReference>
<feature type="region of interest" description="Disordered" evidence="13">
    <location>
        <begin position="538"/>
        <end position="559"/>
    </location>
</feature>
<evidence type="ECO:0000259" key="14">
    <source>
        <dbReference type="PROSITE" id="PS51050"/>
    </source>
</evidence>
<dbReference type="GO" id="GO:0031349">
    <property type="term" value="P:positive regulation of defense response"/>
    <property type="evidence" value="ECO:0007669"/>
    <property type="project" value="UniProtKB-ARBA"/>
</dbReference>
<keyword evidence="5" id="KW-0255">Endonuclease</keyword>
<keyword evidence="6" id="KW-0227">DNA damage</keyword>
<organism evidence="15 16">
    <name type="scientific">Colocasia esculenta</name>
    <name type="common">Wild taro</name>
    <name type="synonym">Arum esculentum</name>
    <dbReference type="NCBI Taxonomy" id="4460"/>
    <lineage>
        <taxon>Eukaryota</taxon>
        <taxon>Viridiplantae</taxon>
        <taxon>Streptophyta</taxon>
        <taxon>Embryophyta</taxon>
        <taxon>Tracheophyta</taxon>
        <taxon>Spermatophyta</taxon>
        <taxon>Magnoliopsida</taxon>
        <taxon>Liliopsida</taxon>
        <taxon>Araceae</taxon>
        <taxon>Aroideae</taxon>
        <taxon>Colocasieae</taxon>
        <taxon>Colocasia</taxon>
    </lineage>
</organism>
<dbReference type="InterPro" id="IPR045261">
    <property type="entry name" value="MORC_ATPase"/>
</dbReference>
<evidence type="ECO:0000313" key="16">
    <source>
        <dbReference type="Proteomes" id="UP000652761"/>
    </source>
</evidence>
<dbReference type="AlphaFoldDB" id="A0A843WEI9"/>
<proteinExistence type="inferred from homology"/>
<dbReference type="SUPFAM" id="SSF55874">
    <property type="entry name" value="ATPase domain of HSP90 chaperone/DNA topoisomerase II/histidine kinase"/>
    <property type="match status" value="1"/>
</dbReference>
<evidence type="ECO:0000256" key="9">
    <source>
        <dbReference type="ARBA" id="ARBA00023054"/>
    </source>
</evidence>
<evidence type="ECO:0000256" key="5">
    <source>
        <dbReference type="ARBA" id="ARBA00022759"/>
    </source>
</evidence>
<dbReference type="GO" id="GO:0008270">
    <property type="term" value="F:zinc ion binding"/>
    <property type="evidence" value="ECO:0007669"/>
    <property type="project" value="UniProtKB-KW"/>
</dbReference>
<dbReference type="GO" id="GO:0005634">
    <property type="term" value="C:nucleus"/>
    <property type="evidence" value="ECO:0007669"/>
    <property type="project" value="UniProtKB-SubCell"/>
</dbReference>
<comment type="caution">
    <text evidence="15">The sequence shown here is derived from an EMBL/GenBank/DDBJ whole genome shotgun (WGS) entry which is preliminary data.</text>
</comment>
<evidence type="ECO:0000256" key="4">
    <source>
        <dbReference type="ARBA" id="ARBA00022723"/>
    </source>
</evidence>
<evidence type="ECO:0000256" key="10">
    <source>
        <dbReference type="ARBA" id="ARBA00023158"/>
    </source>
</evidence>
<evidence type="ECO:0000256" key="11">
    <source>
        <dbReference type="ARBA" id="ARBA00023204"/>
    </source>
</evidence>
<dbReference type="InterPro" id="IPR011124">
    <property type="entry name" value="Znf_CW"/>
</dbReference>
<dbReference type="GO" id="GO:0031047">
    <property type="term" value="P:regulatory ncRNA-mediated gene silencing"/>
    <property type="evidence" value="ECO:0007669"/>
    <property type="project" value="UniProtKB-KW"/>
</dbReference>
<dbReference type="GO" id="GO:0016887">
    <property type="term" value="F:ATP hydrolysis activity"/>
    <property type="evidence" value="ECO:0007669"/>
    <property type="project" value="InterPro"/>
</dbReference>
<dbReference type="Pfam" id="PF07496">
    <property type="entry name" value="zf-CW"/>
    <property type="match status" value="1"/>
</dbReference>
<dbReference type="InterPro" id="IPR041006">
    <property type="entry name" value="Morc_S5"/>
</dbReference>
<dbReference type="EMBL" id="NMUH01003566">
    <property type="protein sequence ID" value="MQM06206.1"/>
    <property type="molecule type" value="Genomic_DNA"/>
</dbReference>
<evidence type="ECO:0000256" key="7">
    <source>
        <dbReference type="ARBA" id="ARBA00022771"/>
    </source>
</evidence>
<keyword evidence="3" id="KW-0540">Nuclease</keyword>
<comment type="subcellular location">
    <subcellularLocation>
        <location evidence="1">Nucleus</location>
    </subcellularLocation>
</comment>
<dbReference type="Proteomes" id="UP000652761">
    <property type="component" value="Unassembled WGS sequence"/>
</dbReference>
<evidence type="ECO:0000256" key="3">
    <source>
        <dbReference type="ARBA" id="ARBA00022722"/>
    </source>
</evidence>
<dbReference type="Gene3D" id="3.30.565.10">
    <property type="entry name" value="Histidine kinase-like ATPase, C-terminal domain"/>
    <property type="match status" value="1"/>
</dbReference>
<dbReference type="Pfam" id="PF17942">
    <property type="entry name" value="Morc6_S5"/>
    <property type="match status" value="1"/>
</dbReference>
<evidence type="ECO:0000313" key="15">
    <source>
        <dbReference type="EMBL" id="MQM06206.1"/>
    </source>
</evidence>
<dbReference type="PANTHER" id="PTHR23336:SF11">
    <property type="entry name" value="OS06G0622000 PROTEIN"/>
    <property type="match status" value="1"/>
</dbReference>
<keyword evidence="5" id="KW-0378">Hydrolase</keyword>
<dbReference type="Gene3D" id="3.30.40.100">
    <property type="match status" value="1"/>
</dbReference>
<reference evidence="15" key="1">
    <citation type="submission" date="2017-07" db="EMBL/GenBank/DDBJ databases">
        <title>Taro Niue Genome Assembly and Annotation.</title>
        <authorList>
            <person name="Atibalentja N."/>
            <person name="Keating K."/>
            <person name="Fields C.J."/>
        </authorList>
    </citation>
    <scope>NUCLEOTIDE SEQUENCE</scope>
    <source>
        <strain evidence="15">Niue_2</strain>
        <tissue evidence="15">Leaf</tissue>
    </source>
</reference>
<dbReference type="GO" id="GO:0004519">
    <property type="term" value="F:endonuclease activity"/>
    <property type="evidence" value="ECO:0007669"/>
    <property type="project" value="UniProtKB-KW"/>
</dbReference>
<keyword evidence="7" id="KW-0863">Zinc-finger</keyword>
<dbReference type="InterPro" id="IPR036890">
    <property type="entry name" value="HATPase_C_sf"/>
</dbReference>
<keyword evidence="10" id="KW-0943">RNA-mediated gene silencing</keyword>
<sequence>MYPSNYASYSDHPEEISSYFKCSWVLADPSQQNCVVETPSRFQTVAPQKGHTIHKNFVRTDPSYLVTLSQAHSGWIFGGIAELVDNARDANASRLDISIELLYLRIMGQKIPVLSIVDNGHGMCHEEVIRMLSFGHKQTNVENVDCIGQFGIGFKTGAMRLGRDAIVLTQTASSRSVALLSQSFNEDKENLEIPIITYSKQGNYMDLDVTVHSQASADRHLQAIKDFSPFNEYVIGQKIGIFGEYGTGTQIYIWNLDRWGSDYSLQWNKVEMSGQQSEGDILIRSRRIRSRPGQISQEVPLDYSLQAYLEVIFLDPRMNIYIQGSLVKSRPLAKSLRKTAVVKGEIMGNPIQLTLGCSQLEWDRMNCGMFLYWRGRLIEAYKRVGGMVHNADMGRGVLGVVDVTNIMKDRNGRVWVLNNKQGFQDCEAYAKLEEWLGNRSDEYWDDHFDTLHLQHGNANYKPDDDWVQCNKCRKWRVLPPNFDSHSLPPEWFCYMPPFNGMCEIPEQQVADGVITVSAKRSGFDSQIKAGIALLKEEDSVEEKHEHSKQSTNDFQKKRARDEVACKDKSSLIRNDLKSEGCHASQGRRSGEASSKVSIKLDSLDDCVDISAVENTAKRPVLKRLRRGPARSCRRS</sequence>
<evidence type="ECO:0000256" key="8">
    <source>
        <dbReference type="ARBA" id="ARBA00022833"/>
    </source>
</evidence>
<evidence type="ECO:0000256" key="13">
    <source>
        <dbReference type="SAM" id="MobiDB-lite"/>
    </source>
</evidence>
<feature type="domain" description="CW-type" evidence="14">
    <location>
        <begin position="460"/>
        <end position="510"/>
    </location>
</feature>
<keyword evidence="11" id="KW-0234">DNA repair</keyword>
<keyword evidence="12" id="KW-0539">Nucleus</keyword>
<evidence type="ECO:0000256" key="12">
    <source>
        <dbReference type="ARBA" id="ARBA00023242"/>
    </source>
</evidence>
<evidence type="ECO:0000256" key="6">
    <source>
        <dbReference type="ARBA" id="ARBA00022763"/>
    </source>
</evidence>